<reference evidence="1 2" key="1">
    <citation type="submission" date="2018-02" db="EMBL/GenBank/DDBJ databases">
        <title>The complete genome of two Bacillus pumilus strains from Cuatro Cienegas, Coahuila, Mexico.</title>
        <authorList>
            <person name="Zarza E."/>
            <person name="Alcaraz L.D."/>
            <person name="Aguilar-Salinas B."/>
            <person name="Islas A."/>
            <person name="Olmedo-Alvarez G."/>
        </authorList>
    </citation>
    <scope>NUCLEOTIDE SEQUENCE [LARGE SCALE GENOMIC DNA]</scope>
    <source>
        <strain evidence="1 2">145</strain>
    </source>
</reference>
<accession>A0AAD0HN27</accession>
<sequence length="96" mass="11053">MENFKKLVVIDDYTLVITFFAKKSSLGWSITQVSVKNNQTNKIVYRSVNPFNGTTQLSLKGVFKKIAITVKDHLLSNREIDKEIEELEEWDGVVNF</sequence>
<evidence type="ECO:0000313" key="1">
    <source>
        <dbReference type="EMBL" id="AVM24230.1"/>
    </source>
</evidence>
<evidence type="ECO:0000313" key="2">
    <source>
        <dbReference type="Proteomes" id="UP000264960"/>
    </source>
</evidence>
<dbReference type="RefSeq" id="WP_117730661.1">
    <property type="nucleotide sequence ID" value="NZ_CP027116.1"/>
</dbReference>
<dbReference type="Proteomes" id="UP000264960">
    <property type="component" value="Chromosome"/>
</dbReference>
<gene>
    <name evidence="1" type="ORF">C5695_10415</name>
</gene>
<protein>
    <submittedName>
        <fullName evidence="1">Uncharacterized protein</fullName>
    </submittedName>
</protein>
<dbReference type="AlphaFoldDB" id="A0AAD0HN27"/>
<name>A0AAD0HN27_BACPU</name>
<organism evidence="1 2">
    <name type="scientific">Bacillus pumilus</name>
    <name type="common">Bacillus mesentericus</name>
    <dbReference type="NCBI Taxonomy" id="1408"/>
    <lineage>
        <taxon>Bacteria</taxon>
        <taxon>Bacillati</taxon>
        <taxon>Bacillota</taxon>
        <taxon>Bacilli</taxon>
        <taxon>Bacillales</taxon>
        <taxon>Bacillaceae</taxon>
        <taxon>Bacillus</taxon>
    </lineage>
</organism>
<dbReference type="EMBL" id="CP027116">
    <property type="protein sequence ID" value="AVM24230.1"/>
    <property type="molecule type" value="Genomic_DNA"/>
</dbReference>
<proteinExistence type="predicted"/>